<name>A0A9N9RGU9_9NEOP</name>
<gene>
    <name evidence="1" type="ORF">DIATSA_LOCUS13177</name>
</gene>
<organism evidence="1 2">
    <name type="scientific">Diatraea saccharalis</name>
    <name type="common">sugarcane borer</name>
    <dbReference type="NCBI Taxonomy" id="40085"/>
    <lineage>
        <taxon>Eukaryota</taxon>
        <taxon>Metazoa</taxon>
        <taxon>Ecdysozoa</taxon>
        <taxon>Arthropoda</taxon>
        <taxon>Hexapoda</taxon>
        <taxon>Insecta</taxon>
        <taxon>Pterygota</taxon>
        <taxon>Neoptera</taxon>
        <taxon>Endopterygota</taxon>
        <taxon>Lepidoptera</taxon>
        <taxon>Glossata</taxon>
        <taxon>Ditrysia</taxon>
        <taxon>Pyraloidea</taxon>
        <taxon>Crambidae</taxon>
        <taxon>Crambinae</taxon>
        <taxon>Diatraea</taxon>
    </lineage>
</organism>
<sequence>MNVVRSPGKEICGSSHAGSLTDLSKCDSSPLTLDTLVNTRKNKRKLPDSDTELRHELMDFRNEMMGFLREFRKSHDEDMNRIRDNVSEIKNQVYSIKTITDSIIVEHNINKTKLDTLSASMEFHSKEQDDIKISFGKISSEIRHLLNM</sequence>
<protein>
    <submittedName>
        <fullName evidence="1">Uncharacterized protein</fullName>
    </submittedName>
</protein>
<dbReference type="Proteomes" id="UP001153714">
    <property type="component" value="Chromosome 8"/>
</dbReference>
<proteinExistence type="predicted"/>
<dbReference type="OrthoDB" id="7477315at2759"/>
<keyword evidence="2" id="KW-1185">Reference proteome</keyword>
<evidence type="ECO:0000313" key="1">
    <source>
        <dbReference type="EMBL" id="CAG9795948.1"/>
    </source>
</evidence>
<evidence type="ECO:0000313" key="2">
    <source>
        <dbReference type="Proteomes" id="UP001153714"/>
    </source>
</evidence>
<accession>A0A9N9RGU9</accession>
<dbReference type="EMBL" id="OU893339">
    <property type="protein sequence ID" value="CAG9795948.1"/>
    <property type="molecule type" value="Genomic_DNA"/>
</dbReference>
<reference evidence="1" key="1">
    <citation type="submission" date="2021-12" db="EMBL/GenBank/DDBJ databases">
        <authorList>
            <person name="King R."/>
        </authorList>
    </citation>
    <scope>NUCLEOTIDE SEQUENCE</scope>
</reference>
<dbReference type="AlphaFoldDB" id="A0A9N9RGU9"/>
<reference evidence="1" key="2">
    <citation type="submission" date="2022-10" db="EMBL/GenBank/DDBJ databases">
        <authorList>
            <consortium name="ENA_rothamsted_submissions"/>
            <consortium name="culmorum"/>
            <person name="King R."/>
        </authorList>
    </citation>
    <scope>NUCLEOTIDE SEQUENCE</scope>
</reference>